<dbReference type="Proteomes" id="UP001157418">
    <property type="component" value="Unassembled WGS sequence"/>
</dbReference>
<evidence type="ECO:0000313" key="4">
    <source>
        <dbReference type="Proteomes" id="UP001157418"/>
    </source>
</evidence>
<feature type="compositionally biased region" description="Basic and acidic residues" evidence="1">
    <location>
        <begin position="74"/>
        <end position="90"/>
    </location>
</feature>
<dbReference type="AlphaFoldDB" id="A0AAU9MG67"/>
<dbReference type="CDD" id="cd00303">
    <property type="entry name" value="retropepsin_like"/>
    <property type="match status" value="1"/>
</dbReference>
<gene>
    <name evidence="3" type="ORF">LVIROSA_LOCUS12621</name>
</gene>
<protein>
    <recommendedName>
        <fullName evidence="5">Reverse transcriptase domain-containing protein</fullName>
    </recommendedName>
</protein>
<reference evidence="3 4" key="1">
    <citation type="submission" date="2022-01" db="EMBL/GenBank/DDBJ databases">
        <authorList>
            <person name="Xiong W."/>
            <person name="Schranz E."/>
        </authorList>
    </citation>
    <scope>NUCLEOTIDE SEQUENCE [LARGE SCALE GENOMIC DNA]</scope>
</reference>
<keyword evidence="2" id="KW-0812">Transmembrane</keyword>
<dbReference type="EMBL" id="CAKMRJ010002223">
    <property type="protein sequence ID" value="CAH1425482.1"/>
    <property type="molecule type" value="Genomic_DNA"/>
</dbReference>
<dbReference type="PANTHER" id="PTHR15503">
    <property type="entry name" value="LDOC1 RELATED"/>
    <property type="match status" value="1"/>
</dbReference>
<keyword evidence="2" id="KW-0472">Membrane</keyword>
<dbReference type="InterPro" id="IPR021109">
    <property type="entry name" value="Peptidase_aspartic_dom_sf"/>
</dbReference>
<dbReference type="Gene3D" id="2.40.70.10">
    <property type="entry name" value="Acid Proteases"/>
    <property type="match status" value="1"/>
</dbReference>
<dbReference type="InterPro" id="IPR032567">
    <property type="entry name" value="RTL1-rel"/>
</dbReference>
<sequence>MEKKRNQRRVSQGVRVRILRYQITNRGANKVAAVVASAASCTMGRAGRVVWAALNLLPVQSEGPQEYPVTEFGSSREGDGTHSRYIEDYRQSPGSDACASGEEQSLPVDSRGGKSSSRRLFLVNGISALVLFDSGATRSFVLLALSKRFTGSPGELDIPLDVEIAYDRIVRVARVHRGCTLQLFDEQFSVDLVPIPLRGNKVIVGINWLSPNGAMIDYEQQLVRI</sequence>
<feature type="region of interest" description="Disordered" evidence="1">
    <location>
        <begin position="65"/>
        <end position="115"/>
    </location>
</feature>
<keyword evidence="4" id="KW-1185">Reference proteome</keyword>
<dbReference type="Pfam" id="PF08284">
    <property type="entry name" value="RVP_2"/>
    <property type="match status" value="1"/>
</dbReference>
<accession>A0AAU9MG67</accession>
<evidence type="ECO:0000256" key="1">
    <source>
        <dbReference type="SAM" id="MobiDB-lite"/>
    </source>
</evidence>
<evidence type="ECO:0000256" key="2">
    <source>
        <dbReference type="SAM" id="Phobius"/>
    </source>
</evidence>
<keyword evidence="2" id="KW-1133">Transmembrane helix</keyword>
<evidence type="ECO:0000313" key="3">
    <source>
        <dbReference type="EMBL" id="CAH1425482.1"/>
    </source>
</evidence>
<proteinExistence type="predicted"/>
<feature type="transmembrane region" description="Helical" evidence="2">
    <location>
        <begin position="120"/>
        <end position="145"/>
    </location>
</feature>
<organism evidence="3 4">
    <name type="scientific">Lactuca virosa</name>
    <dbReference type="NCBI Taxonomy" id="75947"/>
    <lineage>
        <taxon>Eukaryota</taxon>
        <taxon>Viridiplantae</taxon>
        <taxon>Streptophyta</taxon>
        <taxon>Embryophyta</taxon>
        <taxon>Tracheophyta</taxon>
        <taxon>Spermatophyta</taxon>
        <taxon>Magnoliopsida</taxon>
        <taxon>eudicotyledons</taxon>
        <taxon>Gunneridae</taxon>
        <taxon>Pentapetalae</taxon>
        <taxon>asterids</taxon>
        <taxon>campanulids</taxon>
        <taxon>Asterales</taxon>
        <taxon>Asteraceae</taxon>
        <taxon>Cichorioideae</taxon>
        <taxon>Cichorieae</taxon>
        <taxon>Lactucinae</taxon>
        <taxon>Lactuca</taxon>
    </lineage>
</organism>
<name>A0AAU9MG67_9ASTR</name>
<dbReference type="PANTHER" id="PTHR15503:SF41">
    <property type="entry name" value="NUCLEOTIDYLTRANSFERASE, RIBONUCLEASE H"/>
    <property type="match status" value="1"/>
</dbReference>
<comment type="caution">
    <text evidence="3">The sequence shown here is derived from an EMBL/GenBank/DDBJ whole genome shotgun (WGS) entry which is preliminary data.</text>
</comment>
<evidence type="ECO:0008006" key="5">
    <source>
        <dbReference type="Google" id="ProtNLM"/>
    </source>
</evidence>